<sequence length="318" mass="35424">MVIHQPSSTLAFAFGLMGNIISFITFLAPLPTFYQIYKRKSTEGFQSIPYSVSLLSATLLVYYGLLKKDTLIITINAFGCLIETAYVAAYLLYASKKARMLTLKLLVGMNVLGYGAVLLGTMFLARGSPENRAHILGWICMAFSLSVFAAPLCIMRKVIRTKSVEYVPFSLSLFLTLGAVVWFFYGFVKADYFIAVPNVLGFIFGVVQMALYFMYRNAKKLIQEVKPVATDGNLHQLKEQMIDVVKLSALVCPELNPVLKDITNSVTTVNNELEDDHHPQALALTDQETLPKETEICAYTDDSPLSNNIHMIKVQVIT</sequence>
<reference evidence="11" key="2">
    <citation type="submission" date="2017-06" db="EMBL/GenBank/DDBJ databases">
        <title>The pomegranate genome and the genomics of punicalagin biosynthesis.</title>
        <authorList>
            <person name="Xu C."/>
        </authorList>
    </citation>
    <scope>NUCLEOTIDE SEQUENCE [LARGE SCALE GENOMIC DNA]</scope>
    <source>
        <tissue evidence="11">Fresh leaf</tissue>
    </source>
</reference>
<dbReference type="FunFam" id="1.20.1280.290:FF:000003">
    <property type="entry name" value="Bidirectional sugar transporter SWEET"/>
    <property type="match status" value="1"/>
</dbReference>
<keyword evidence="8 10" id="KW-1133">Transmembrane helix</keyword>
<feature type="transmembrane region" description="Helical" evidence="10">
    <location>
        <begin position="48"/>
        <end position="65"/>
    </location>
</feature>
<dbReference type="GO" id="GO:0051119">
    <property type="term" value="F:sugar transmembrane transporter activity"/>
    <property type="evidence" value="ECO:0007669"/>
    <property type="project" value="InterPro"/>
</dbReference>
<evidence type="ECO:0000313" key="14">
    <source>
        <dbReference type="Proteomes" id="UP000233551"/>
    </source>
</evidence>
<comment type="similarity">
    <text evidence="2 10">Belongs to the SWEET sugar transporter family.</text>
</comment>
<evidence type="ECO:0000256" key="3">
    <source>
        <dbReference type="ARBA" id="ARBA00022448"/>
    </source>
</evidence>
<dbReference type="Proteomes" id="UP000233551">
    <property type="component" value="Unassembled WGS sequence"/>
</dbReference>
<gene>
    <name evidence="11" type="ORF">CDL15_Pgr009107</name>
    <name evidence="12" type="ORF">CRG98_023025</name>
</gene>
<evidence type="ECO:0000256" key="6">
    <source>
        <dbReference type="ARBA" id="ARBA00022692"/>
    </source>
</evidence>
<keyword evidence="3 10" id="KW-0813">Transport</keyword>
<accession>A0A218VY58</accession>
<dbReference type="PANTHER" id="PTHR10791">
    <property type="entry name" value="RAG1-ACTIVATING PROTEIN 1"/>
    <property type="match status" value="1"/>
</dbReference>
<dbReference type="PANTHER" id="PTHR10791:SF165">
    <property type="entry name" value="BIDIRECTIONAL SUGAR TRANSPORTER SWEET10"/>
    <property type="match status" value="1"/>
</dbReference>
<evidence type="ECO:0000256" key="8">
    <source>
        <dbReference type="ARBA" id="ARBA00022989"/>
    </source>
</evidence>
<dbReference type="Proteomes" id="UP000197138">
    <property type="component" value="Unassembled WGS sequence"/>
</dbReference>
<comment type="subcellular location">
    <subcellularLocation>
        <location evidence="1 10">Cell membrane</location>
        <topology evidence="1 10">Multi-pass membrane protein</topology>
    </subcellularLocation>
</comment>
<keyword evidence="5 10" id="KW-0762">Sugar transport</keyword>
<evidence type="ECO:0000256" key="9">
    <source>
        <dbReference type="ARBA" id="ARBA00023136"/>
    </source>
</evidence>
<evidence type="ECO:0000313" key="11">
    <source>
        <dbReference type="EMBL" id="OWM65517.1"/>
    </source>
</evidence>
<dbReference type="EMBL" id="PGOL01001592">
    <property type="protein sequence ID" value="PKI56581.1"/>
    <property type="molecule type" value="Genomic_DNA"/>
</dbReference>
<evidence type="ECO:0000256" key="10">
    <source>
        <dbReference type="RuleBase" id="RU910715"/>
    </source>
</evidence>
<feature type="transmembrane region" description="Helical" evidence="10">
    <location>
        <begin position="166"/>
        <end position="188"/>
    </location>
</feature>
<evidence type="ECO:0000256" key="2">
    <source>
        <dbReference type="ARBA" id="ARBA00007809"/>
    </source>
</evidence>
<feature type="transmembrane region" description="Helical" evidence="10">
    <location>
        <begin position="194"/>
        <end position="215"/>
    </location>
</feature>
<evidence type="ECO:0000256" key="5">
    <source>
        <dbReference type="ARBA" id="ARBA00022597"/>
    </source>
</evidence>
<comment type="caution">
    <text evidence="11">The sequence shown here is derived from an EMBL/GenBank/DDBJ whole genome shotgun (WGS) entry which is preliminary data.</text>
</comment>
<evidence type="ECO:0000256" key="1">
    <source>
        <dbReference type="ARBA" id="ARBA00004651"/>
    </source>
</evidence>
<keyword evidence="14" id="KW-1185">Reference proteome</keyword>
<evidence type="ECO:0000313" key="12">
    <source>
        <dbReference type="EMBL" id="PKI56581.1"/>
    </source>
</evidence>
<dbReference type="GeneID" id="116213172"/>
<evidence type="ECO:0000256" key="7">
    <source>
        <dbReference type="ARBA" id="ARBA00022737"/>
    </source>
</evidence>
<keyword evidence="4" id="KW-1003">Cell membrane</keyword>
<protein>
    <recommendedName>
        <fullName evidence="10">Bidirectional sugar transporter SWEET</fullName>
    </recommendedName>
</protein>
<organism evidence="11 13">
    <name type="scientific">Punica granatum</name>
    <name type="common">Pomegranate</name>
    <dbReference type="NCBI Taxonomy" id="22663"/>
    <lineage>
        <taxon>Eukaryota</taxon>
        <taxon>Viridiplantae</taxon>
        <taxon>Streptophyta</taxon>
        <taxon>Embryophyta</taxon>
        <taxon>Tracheophyta</taxon>
        <taxon>Spermatophyta</taxon>
        <taxon>Magnoliopsida</taxon>
        <taxon>eudicotyledons</taxon>
        <taxon>Gunneridae</taxon>
        <taxon>Pentapetalae</taxon>
        <taxon>rosids</taxon>
        <taxon>malvids</taxon>
        <taxon>Myrtales</taxon>
        <taxon>Lythraceae</taxon>
        <taxon>Punica</taxon>
    </lineage>
</organism>
<dbReference type="Pfam" id="PF03083">
    <property type="entry name" value="MtN3_slv"/>
    <property type="match status" value="2"/>
</dbReference>
<feature type="transmembrane region" description="Helical" evidence="10">
    <location>
        <begin position="105"/>
        <end position="123"/>
    </location>
</feature>
<dbReference type="FunFam" id="1.20.1280.290:FF:000001">
    <property type="entry name" value="Bidirectional sugar transporter SWEET"/>
    <property type="match status" value="1"/>
</dbReference>
<dbReference type="InterPro" id="IPR004316">
    <property type="entry name" value="SWEET_rpt"/>
</dbReference>
<dbReference type="GO" id="GO:0008515">
    <property type="term" value="F:sucrose transmembrane transporter activity"/>
    <property type="evidence" value="ECO:0007669"/>
    <property type="project" value="UniProtKB-ARBA"/>
</dbReference>
<dbReference type="OrthoDB" id="409725at2759"/>
<evidence type="ECO:0000313" key="13">
    <source>
        <dbReference type="Proteomes" id="UP000197138"/>
    </source>
</evidence>
<dbReference type="STRING" id="22663.A0A218VY58"/>
<dbReference type="EMBL" id="MTKT01005615">
    <property type="protein sequence ID" value="OWM65517.1"/>
    <property type="molecule type" value="Genomic_DNA"/>
</dbReference>
<keyword evidence="6 10" id="KW-0812">Transmembrane</keyword>
<name>A0A218VY58_PUNGR</name>
<feature type="transmembrane region" description="Helical" evidence="10">
    <location>
        <begin position="71"/>
        <end position="93"/>
    </location>
</feature>
<dbReference type="AlphaFoldDB" id="A0A218VY58"/>
<reference evidence="13" key="1">
    <citation type="journal article" date="2017" name="Plant J.">
        <title>The pomegranate (Punica granatum L.) genome and the genomics of punicalagin biosynthesis.</title>
        <authorList>
            <person name="Qin G."/>
            <person name="Xu C."/>
            <person name="Ming R."/>
            <person name="Tang H."/>
            <person name="Guyot R."/>
            <person name="Kramer E.M."/>
            <person name="Hu Y."/>
            <person name="Yi X."/>
            <person name="Qi Y."/>
            <person name="Xu X."/>
            <person name="Gao Z."/>
            <person name="Pan H."/>
            <person name="Jian J."/>
            <person name="Tian Y."/>
            <person name="Yue Z."/>
            <person name="Xu Y."/>
        </authorList>
    </citation>
    <scope>NUCLEOTIDE SEQUENCE [LARGE SCALE GENOMIC DNA]</scope>
    <source>
        <strain evidence="13">cv. Dabenzi</strain>
    </source>
</reference>
<proteinExistence type="inferred from homology"/>
<dbReference type="InterPro" id="IPR047664">
    <property type="entry name" value="SWEET"/>
</dbReference>
<comment type="function">
    <text evidence="10">Mediates both low-affinity uptake and efflux of sugar across the membrane.</text>
</comment>
<feature type="transmembrane region" description="Helical" evidence="10">
    <location>
        <begin position="135"/>
        <end position="154"/>
    </location>
</feature>
<reference evidence="12 14" key="3">
    <citation type="submission" date="2017-11" db="EMBL/GenBank/DDBJ databases">
        <title>De-novo sequencing of pomegranate (Punica granatum L.) genome.</title>
        <authorList>
            <person name="Akparov Z."/>
            <person name="Amiraslanov A."/>
            <person name="Hajiyeva S."/>
            <person name="Abbasov M."/>
            <person name="Kaur K."/>
            <person name="Hamwieh A."/>
            <person name="Solovyev V."/>
            <person name="Salamov A."/>
            <person name="Braich B."/>
            <person name="Kosarev P."/>
            <person name="Mahmoud A."/>
            <person name="Hajiyev E."/>
            <person name="Babayeva S."/>
            <person name="Izzatullayeva V."/>
            <person name="Mammadov A."/>
            <person name="Mammadov A."/>
            <person name="Sharifova S."/>
            <person name="Ojaghi J."/>
            <person name="Eynullazada K."/>
            <person name="Bayramov B."/>
            <person name="Abdulazimova A."/>
            <person name="Shahmuradov I."/>
        </authorList>
    </citation>
    <scope>NUCLEOTIDE SEQUENCE [LARGE SCALE GENOMIC DNA]</scope>
    <source>
        <strain evidence="12">AG2017</strain>
        <strain evidence="14">cv. AG2017</strain>
        <tissue evidence="12">Leaf</tissue>
    </source>
</reference>
<dbReference type="GO" id="GO:0005886">
    <property type="term" value="C:plasma membrane"/>
    <property type="evidence" value="ECO:0007669"/>
    <property type="project" value="UniProtKB-SubCell"/>
</dbReference>
<evidence type="ECO:0000256" key="4">
    <source>
        <dbReference type="ARBA" id="ARBA00022475"/>
    </source>
</evidence>
<feature type="transmembrane region" description="Helical" evidence="10">
    <location>
        <begin position="12"/>
        <end position="36"/>
    </location>
</feature>
<keyword evidence="9 10" id="KW-0472">Membrane</keyword>
<dbReference type="Gene3D" id="1.20.1280.290">
    <property type="match status" value="2"/>
</dbReference>
<keyword evidence="7" id="KW-0677">Repeat</keyword>